<dbReference type="AlphaFoldDB" id="A0A0L6V1D7"/>
<reference evidence="2 3" key="1">
    <citation type="submission" date="2015-08" db="EMBL/GenBank/DDBJ databases">
        <title>Next Generation Sequencing and Analysis of the Genome of Puccinia sorghi L Schw, the Causal Agent of Maize Common Rust.</title>
        <authorList>
            <person name="Rochi L."/>
            <person name="Burguener G."/>
            <person name="Darino M."/>
            <person name="Turjanski A."/>
            <person name="Kreff E."/>
            <person name="Dieguez M.J."/>
            <person name="Sacco F."/>
        </authorList>
    </citation>
    <scope>NUCLEOTIDE SEQUENCE [LARGE SCALE GENOMIC DNA]</scope>
    <source>
        <strain evidence="2 3">RO10H11247</strain>
    </source>
</reference>
<feature type="compositionally biased region" description="Polar residues" evidence="1">
    <location>
        <begin position="11"/>
        <end position="23"/>
    </location>
</feature>
<evidence type="ECO:0000313" key="2">
    <source>
        <dbReference type="EMBL" id="KNZ54317.1"/>
    </source>
</evidence>
<dbReference type="EMBL" id="LAVV01007923">
    <property type="protein sequence ID" value="KNZ54317.1"/>
    <property type="molecule type" value="Genomic_DNA"/>
</dbReference>
<evidence type="ECO:0000256" key="1">
    <source>
        <dbReference type="SAM" id="MobiDB-lite"/>
    </source>
</evidence>
<gene>
    <name evidence="2" type="ORF">VP01_297g1</name>
</gene>
<dbReference type="VEuPathDB" id="FungiDB:VP01_297g1"/>
<comment type="caution">
    <text evidence="2">The sequence shown here is derived from an EMBL/GenBank/DDBJ whole genome shotgun (WGS) entry which is preliminary data.</text>
</comment>
<proteinExistence type="predicted"/>
<feature type="region of interest" description="Disordered" evidence="1">
    <location>
        <begin position="1"/>
        <end position="23"/>
    </location>
</feature>
<name>A0A0L6V1D7_9BASI</name>
<dbReference type="Proteomes" id="UP000037035">
    <property type="component" value="Unassembled WGS sequence"/>
</dbReference>
<protein>
    <submittedName>
        <fullName evidence="2">Uncharacterized protein</fullName>
    </submittedName>
</protein>
<accession>A0A0L6V1D7</accession>
<organism evidence="2 3">
    <name type="scientific">Puccinia sorghi</name>
    <dbReference type="NCBI Taxonomy" id="27349"/>
    <lineage>
        <taxon>Eukaryota</taxon>
        <taxon>Fungi</taxon>
        <taxon>Dikarya</taxon>
        <taxon>Basidiomycota</taxon>
        <taxon>Pucciniomycotina</taxon>
        <taxon>Pucciniomycetes</taxon>
        <taxon>Pucciniales</taxon>
        <taxon>Pucciniaceae</taxon>
        <taxon>Puccinia</taxon>
    </lineage>
</organism>
<sequence length="200" mass="22041">MVKANPKPASPTITTPKQNPNQMQTIDYPKTFPTVKASFFVHIKSLWGLLYQDLVPSSTPMNLLTDFYAYFNNVSQLESVSKAQSPDLVPCQDITIGADSQPGKVAKSIGHLIPIWMKTQIIYTEKPAGSVPFPLSNNPNSTIMSASSECSIILFSHEQPLQTRIKGSWKEQVGHHNKNYTEKSVRGCDMLGCDRVVSGG</sequence>
<keyword evidence="3" id="KW-1185">Reference proteome</keyword>
<evidence type="ECO:0000313" key="3">
    <source>
        <dbReference type="Proteomes" id="UP000037035"/>
    </source>
</evidence>